<gene>
    <name evidence="1" type="ordered locus">XBJ1_1903</name>
</gene>
<dbReference type="EMBL" id="FN667741">
    <property type="protein sequence ID" value="CBJ81029.1"/>
    <property type="molecule type" value="Genomic_DNA"/>
</dbReference>
<sequence length="79" mass="9100">MLESPTSRAKSGFLKLGSSNWTRTSDIRINSPPFYRLNYGGIASFLRTKRILTILFSFVKAENSNNCLFAENIDLLWYF</sequence>
<dbReference type="Proteomes" id="UP000002045">
    <property type="component" value="Chromosome"/>
</dbReference>
<dbReference type="HOGENOM" id="CLU_2605243_0_0_6"/>
<name>D3V2R4_XENBS</name>
<evidence type="ECO:0000313" key="2">
    <source>
        <dbReference type="Proteomes" id="UP000002045"/>
    </source>
</evidence>
<dbReference type="KEGG" id="xbo:XBJ1_1903"/>
<reference evidence="1" key="1">
    <citation type="journal article" date="2011" name="PLoS ONE">
        <title>The entomopathogenic bacterial endosymbionts xenorhabdus and photorhabdus: convergent lifestyles from divergent genomes.</title>
        <authorList>
            <person name="Chaston J.M."/>
            <person name="Suen G."/>
            <person name="Tucker S.L."/>
            <person name="Andersen A.W."/>
            <person name="Bhasin A."/>
            <person name="Bode E."/>
            <person name="Bode H.B."/>
            <person name="Brachmann A.O."/>
            <person name="Cowles C.E."/>
            <person name="Cowles K.N."/>
            <person name="Darby C."/>
            <person name="de Leon L."/>
            <person name="Drace K."/>
            <person name="Du Z."/>
            <person name="Givaudan A."/>
            <person name="Herbert Tran E.E."/>
            <person name="Jewell K.A."/>
            <person name="Knack J.J."/>
            <person name="Krasomil-Osterfeld K.C."/>
            <person name="Kukor R."/>
            <person name="Lanois A."/>
            <person name="Latreille P."/>
            <person name="Leimgruber N.K."/>
            <person name="Lipke C.M."/>
            <person name="Liu R."/>
            <person name="Lu X."/>
            <person name="Martens E.C."/>
            <person name="Marri P.R."/>
            <person name="Medigue C."/>
            <person name="Menard M.L."/>
            <person name="Miller N.M."/>
            <person name="Morales-Soto N."/>
            <person name="Norton S."/>
            <person name="Ogier J.C."/>
            <person name="Orchard S.S."/>
            <person name="Park D."/>
            <person name="Park Y."/>
            <person name="Qurollo B.A."/>
            <person name="Sugar D.R."/>
            <person name="Richards G.R."/>
            <person name="Rouy Z."/>
            <person name="Slominski B."/>
            <person name="Slominski K."/>
            <person name="Snyder H."/>
            <person name="Tjaden B.C."/>
            <person name="van der Hoeven R."/>
            <person name="Welch R.D."/>
            <person name="Wheeler C."/>
            <person name="Xiang B."/>
            <person name="Barbazuk B."/>
            <person name="Gaudriault S."/>
            <person name="Goodner B."/>
            <person name="Slater S.C."/>
            <person name="Forst S."/>
            <person name="Goldman B.S."/>
            <person name="Goodrich-Blair H."/>
        </authorList>
    </citation>
    <scope>NUCLEOTIDE SEQUENCE [LARGE SCALE GENOMIC DNA]</scope>
    <source>
        <strain evidence="1">SS-2004</strain>
    </source>
</reference>
<proteinExistence type="predicted"/>
<accession>D3V2R4</accession>
<protein>
    <submittedName>
        <fullName evidence="1">Uncharacterized protein</fullName>
    </submittedName>
</protein>
<organism evidence="1 2">
    <name type="scientific">Xenorhabdus bovienii (strain SS-2004)</name>
    <name type="common">Xenorhabdus nematophila subsp. bovienii</name>
    <dbReference type="NCBI Taxonomy" id="406818"/>
    <lineage>
        <taxon>Bacteria</taxon>
        <taxon>Pseudomonadati</taxon>
        <taxon>Pseudomonadota</taxon>
        <taxon>Gammaproteobacteria</taxon>
        <taxon>Enterobacterales</taxon>
        <taxon>Morganellaceae</taxon>
        <taxon>Xenorhabdus</taxon>
    </lineage>
</organism>
<evidence type="ECO:0000313" key="1">
    <source>
        <dbReference type="EMBL" id="CBJ81029.1"/>
    </source>
</evidence>
<dbReference type="AlphaFoldDB" id="D3V2R4"/>
<dbReference type="AntiFam" id="ANF00012">
    <property type="entry name" value="tRNA translation"/>
</dbReference>